<name>A0AA39ZU19_9PEZI</name>
<feature type="region of interest" description="Disordered" evidence="1">
    <location>
        <begin position="483"/>
        <end position="518"/>
    </location>
</feature>
<protein>
    <submittedName>
        <fullName evidence="2">Uncharacterized protein</fullName>
    </submittedName>
</protein>
<feature type="compositionally biased region" description="Polar residues" evidence="1">
    <location>
        <begin position="485"/>
        <end position="496"/>
    </location>
</feature>
<proteinExistence type="predicted"/>
<accession>A0AA39ZU19</accession>
<feature type="region of interest" description="Disordered" evidence="1">
    <location>
        <begin position="29"/>
        <end position="74"/>
    </location>
</feature>
<comment type="caution">
    <text evidence="2">The sequence shown here is derived from an EMBL/GenBank/DDBJ whole genome shotgun (WGS) entry which is preliminary data.</text>
</comment>
<reference evidence="2" key="1">
    <citation type="submission" date="2023-06" db="EMBL/GenBank/DDBJ databases">
        <title>Genome-scale phylogeny and comparative genomics of the fungal order Sordariales.</title>
        <authorList>
            <consortium name="Lawrence Berkeley National Laboratory"/>
            <person name="Hensen N."/>
            <person name="Bonometti L."/>
            <person name="Westerberg I."/>
            <person name="Brannstrom I.O."/>
            <person name="Guillou S."/>
            <person name="Cros-Aarteil S."/>
            <person name="Calhoun S."/>
            <person name="Haridas S."/>
            <person name="Kuo A."/>
            <person name="Mondo S."/>
            <person name="Pangilinan J."/>
            <person name="Riley R."/>
            <person name="LaButti K."/>
            <person name="Andreopoulos B."/>
            <person name="Lipzen A."/>
            <person name="Chen C."/>
            <person name="Yanf M."/>
            <person name="Daum C."/>
            <person name="Ng V."/>
            <person name="Clum A."/>
            <person name="Steindorff A."/>
            <person name="Ohm R."/>
            <person name="Martin F."/>
            <person name="Silar P."/>
            <person name="Natvig D."/>
            <person name="Lalanne C."/>
            <person name="Gautier V."/>
            <person name="Ament-velasquez S.L."/>
            <person name="Kruys A."/>
            <person name="Hutchinson M.I."/>
            <person name="Powell A.J."/>
            <person name="Barry K."/>
            <person name="Miller A.N."/>
            <person name="Grigoriev I.V."/>
            <person name="Debuchy R."/>
            <person name="Gladieux P."/>
            <person name="Thoren M.H."/>
            <person name="Johannesson H."/>
        </authorList>
    </citation>
    <scope>NUCLEOTIDE SEQUENCE</scope>
    <source>
        <strain evidence="2">SMH2392-1A</strain>
    </source>
</reference>
<gene>
    <name evidence="2" type="ORF">B0T26DRAFT_681301</name>
</gene>
<dbReference type="InterPro" id="IPR027796">
    <property type="entry name" value="OTT_1508_deam-like"/>
</dbReference>
<feature type="compositionally biased region" description="Basic and acidic residues" evidence="1">
    <location>
        <begin position="29"/>
        <end position="39"/>
    </location>
</feature>
<evidence type="ECO:0000313" key="3">
    <source>
        <dbReference type="Proteomes" id="UP001172101"/>
    </source>
</evidence>
<organism evidence="2 3">
    <name type="scientific">Lasiosphaeria miniovina</name>
    <dbReference type="NCBI Taxonomy" id="1954250"/>
    <lineage>
        <taxon>Eukaryota</taxon>
        <taxon>Fungi</taxon>
        <taxon>Dikarya</taxon>
        <taxon>Ascomycota</taxon>
        <taxon>Pezizomycotina</taxon>
        <taxon>Sordariomycetes</taxon>
        <taxon>Sordariomycetidae</taxon>
        <taxon>Sordariales</taxon>
        <taxon>Lasiosphaeriaceae</taxon>
        <taxon>Lasiosphaeria</taxon>
    </lineage>
</organism>
<dbReference type="AlphaFoldDB" id="A0AA39ZU19"/>
<sequence length="518" mass="57416">MRGTKAKQAEEAAARIVWASHALAFLTEKQDAGFDRAEDSGSNPTREDEGEERSTFEDAGHGGVVAELDGSNPNSARPYRERFLDSAAQLLSPSDAWGHVVATAMREFADRVEVDVARNDGFTSLPKRPGEIHAVQALCHRLGGFLAGSVLRGEFENDVIAFNSQRVDAWARNLEHALRETAPAPARGNSSRRGSGMSSLTPAHRTWIEMRRLLWFPRTATFTTTGLGSHRQQLVRRAYACVSSPAVHALIHTTHPESAEAAWRQLCTLARPVYDCGVLQQVAAQRPRFRRVRFQLVVQTQQQQRLRRRYRLAADAACHRLGLAPMPAGWRPRPDFVAACRRPRALHAEMQLVARYYGPPLPYLIADPQQRSRGRQHHPTLLYFGTSRQPCLLCAGLLCSLPHGEGGRGPIATRPSHGECHPVWGVPAPAAKDVAVALRSLEMVLVGKILACLRENLGDAVRRLFVQPRDGHRLTWRKVRMRGGASSTGNGTWQISQHREIDLKSKPPNPSKSGPWCI</sequence>
<feature type="compositionally biased region" description="Low complexity" evidence="1">
    <location>
        <begin position="187"/>
        <end position="199"/>
    </location>
</feature>
<dbReference type="Pfam" id="PF14441">
    <property type="entry name" value="OTT_1508_deam"/>
    <property type="match status" value="1"/>
</dbReference>
<dbReference type="EMBL" id="JAUIRO010000008">
    <property type="protein sequence ID" value="KAK0703648.1"/>
    <property type="molecule type" value="Genomic_DNA"/>
</dbReference>
<keyword evidence="3" id="KW-1185">Reference proteome</keyword>
<dbReference type="Proteomes" id="UP001172101">
    <property type="component" value="Unassembled WGS sequence"/>
</dbReference>
<feature type="region of interest" description="Disordered" evidence="1">
    <location>
        <begin position="181"/>
        <end position="200"/>
    </location>
</feature>
<evidence type="ECO:0000313" key="2">
    <source>
        <dbReference type="EMBL" id="KAK0703648.1"/>
    </source>
</evidence>
<dbReference type="RefSeq" id="XP_060290507.1">
    <property type="nucleotide sequence ID" value="XM_060440624.1"/>
</dbReference>
<dbReference type="GeneID" id="85323894"/>
<evidence type="ECO:0000256" key="1">
    <source>
        <dbReference type="SAM" id="MobiDB-lite"/>
    </source>
</evidence>